<sequence>MWLVASLFVNEQKTGDKGYISQSLMNELMKREVTFITSMRKKMKTSIFVVWDEMMLSKCFIDAEIDKHDEESPHCPRYRGCGLAWLHHETEIQSRGGGRPLGQTGSVVRQLENLPLLRSQSAGNAAA</sequence>
<feature type="domain" description="Transposase DDE" evidence="1">
    <location>
        <begin position="12"/>
        <end position="61"/>
    </location>
</feature>
<keyword evidence="3" id="KW-1185">Reference proteome</keyword>
<reference evidence="2 3" key="1">
    <citation type="submission" date="2018-02" db="EMBL/GenBank/DDBJ databases">
        <title>Five New Genomes of Indian Photorhabdus Isolates TSA.</title>
        <authorList>
            <person name="Dubay B."/>
            <person name="Somvanshi V.S."/>
        </authorList>
    </citation>
    <scope>NUCLEOTIDE SEQUENCE [LARGE SCALE GENOMIC DNA]</scope>
    <source>
        <strain evidence="2 3">H1</strain>
    </source>
</reference>
<evidence type="ECO:0000313" key="3">
    <source>
        <dbReference type="Proteomes" id="UP000239550"/>
    </source>
</evidence>
<organism evidence="2 3">
    <name type="scientific">Photorhabdus hindustanensis</name>
    <dbReference type="NCBI Taxonomy" id="2918802"/>
    <lineage>
        <taxon>Bacteria</taxon>
        <taxon>Pseudomonadati</taxon>
        <taxon>Pseudomonadota</taxon>
        <taxon>Gammaproteobacteria</taxon>
        <taxon>Enterobacterales</taxon>
        <taxon>Morganellaceae</taxon>
        <taxon>Photorhabdus</taxon>
    </lineage>
</organism>
<proteinExistence type="predicted"/>
<dbReference type="EMBL" id="PUWT01000020">
    <property type="protein sequence ID" value="PQQ26822.1"/>
    <property type="molecule type" value="Genomic_DNA"/>
</dbReference>
<gene>
    <name evidence="2" type="ORF">C6H66_08240</name>
</gene>
<evidence type="ECO:0000313" key="2">
    <source>
        <dbReference type="EMBL" id="PQQ26822.1"/>
    </source>
</evidence>
<protein>
    <recommendedName>
        <fullName evidence="1">Transposase DDE domain-containing protein</fullName>
    </recommendedName>
</protein>
<evidence type="ECO:0000259" key="1">
    <source>
        <dbReference type="Pfam" id="PF13612"/>
    </source>
</evidence>
<accession>A0A2S8Q3R9</accession>
<dbReference type="Proteomes" id="UP000239550">
    <property type="component" value="Unassembled WGS sequence"/>
</dbReference>
<name>A0A2S8Q3R9_9GAMM</name>
<dbReference type="InterPro" id="IPR025668">
    <property type="entry name" value="Tnp_DDE_dom"/>
</dbReference>
<dbReference type="Pfam" id="PF13612">
    <property type="entry name" value="DDE_Tnp_1_3"/>
    <property type="match status" value="1"/>
</dbReference>
<comment type="caution">
    <text evidence="2">The sequence shown here is derived from an EMBL/GenBank/DDBJ whole genome shotgun (WGS) entry which is preliminary data.</text>
</comment>
<dbReference type="AlphaFoldDB" id="A0A2S8Q3R9"/>